<evidence type="ECO:0000313" key="3">
    <source>
        <dbReference type="Proteomes" id="UP000324222"/>
    </source>
</evidence>
<comment type="caution">
    <text evidence="2">The sequence shown here is derived from an EMBL/GenBank/DDBJ whole genome shotgun (WGS) entry which is preliminary data.</text>
</comment>
<name>A0A5B7HLP0_PORTR</name>
<feature type="signal peptide" evidence="1">
    <location>
        <begin position="1"/>
        <end position="25"/>
    </location>
</feature>
<gene>
    <name evidence="2" type="ORF">E2C01_063848</name>
</gene>
<protein>
    <recommendedName>
        <fullName evidence="4">Secreted protein</fullName>
    </recommendedName>
</protein>
<reference evidence="2 3" key="1">
    <citation type="submission" date="2019-05" db="EMBL/GenBank/DDBJ databases">
        <title>Another draft genome of Portunus trituberculatus and its Hox gene families provides insights of decapod evolution.</title>
        <authorList>
            <person name="Jeong J.-H."/>
            <person name="Song I."/>
            <person name="Kim S."/>
            <person name="Choi T."/>
            <person name="Kim D."/>
            <person name="Ryu S."/>
            <person name="Kim W."/>
        </authorList>
    </citation>
    <scope>NUCLEOTIDE SEQUENCE [LARGE SCALE GENOMIC DNA]</scope>
    <source>
        <tissue evidence="2">Muscle</tissue>
    </source>
</reference>
<evidence type="ECO:0008006" key="4">
    <source>
        <dbReference type="Google" id="ProtNLM"/>
    </source>
</evidence>
<dbReference type="Proteomes" id="UP000324222">
    <property type="component" value="Unassembled WGS sequence"/>
</dbReference>
<proteinExistence type="predicted"/>
<accession>A0A5B7HLP0</accession>
<keyword evidence="3" id="KW-1185">Reference proteome</keyword>
<keyword evidence="1" id="KW-0732">Signal</keyword>
<sequence>MTRMGVRLLLVTVPWLTLFTSLAEGRRNVIYQFRIIGFVSNPTLPLTVSRHHHHYYHHYQRQAKTRVGGAEQASLRDETRLGHSSGFLISATRCSNNSHVSIWKV</sequence>
<organism evidence="2 3">
    <name type="scientific">Portunus trituberculatus</name>
    <name type="common">Swimming crab</name>
    <name type="synonym">Neptunus trituberculatus</name>
    <dbReference type="NCBI Taxonomy" id="210409"/>
    <lineage>
        <taxon>Eukaryota</taxon>
        <taxon>Metazoa</taxon>
        <taxon>Ecdysozoa</taxon>
        <taxon>Arthropoda</taxon>
        <taxon>Crustacea</taxon>
        <taxon>Multicrustacea</taxon>
        <taxon>Malacostraca</taxon>
        <taxon>Eumalacostraca</taxon>
        <taxon>Eucarida</taxon>
        <taxon>Decapoda</taxon>
        <taxon>Pleocyemata</taxon>
        <taxon>Brachyura</taxon>
        <taxon>Eubrachyura</taxon>
        <taxon>Portunoidea</taxon>
        <taxon>Portunidae</taxon>
        <taxon>Portuninae</taxon>
        <taxon>Portunus</taxon>
    </lineage>
</organism>
<evidence type="ECO:0000313" key="2">
    <source>
        <dbReference type="EMBL" id="MPC69618.1"/>
    </source>
</evidence>
<evidence type="ECO:0000256" key="1">
    <source>
        <dbReference type="SAM" id="SignalP"/>
    </source>
</evidence>
<feature type="chain" id="PRO_5022869407" description="Secreted protein" evidence="1">
    <location>
        <begin position="26"/>
        <end position="105"/>
    </location>
</feature>
<dbReference type="EMBL" id="VSRR010029727">
    <property type="protein sequence ID" value="MPC69618.1"/>
    <property type="molecule type" value="Genomic_DNA"/>
</dbReference>
<dbReference type="AlphaFoldDB" id="A0A5B7HLP0"/>